<evidence type="ECO:0000259" key="7">
    <source>
        <dbReference type="Pfam" id="PF01494"/>
    </source>
</evidence>
<proteinExistence type="inferred from homology"/>
<organism evidence="8 9">
    <name type="scientific">Favolaschia claudopus</name>
    <dbReference type="NCBI Taxonomy" id="2862362"/>
    <lineage>
        <taxon>Eukaryota</taxon>
        <taxon>Fungi</taxon>
        <taxon>Dikarya</taxon>
        <taxon>Basidiomycota</taxon>
        <taxon>Agaricomycotina</taxon>
        <taxon>Agaricomycetes</taxon>
        <taxon>Agaricomycetidae</taxon>
        <taxon>Agaricales</taxon>
        <taxon>Marasmiineae</taxon>
        <taxon>Mycenaceae</taxon>
        <taxon>Favolaschia</taxon>
    </lineage>
</organism>
<evidence type="ECO:0000313" key="8">
    <source>
        <dbReference type="EMBL" id="KAK7039955.1"/>
    </source>
</evidence>
<dbReference type="Pfam" id="PF01494">
    <property type="entry name" value="FAD_binding_3"/>
    <property type="match status" value="2"/>
</dbReference>
<sequence>MTLPAKNLNTDNKCAAQLRLNVVIVGCGIGGLAAAYCLGRAGHKITVLERASEITEIGAGIQVGPNCSRLLIRWGLGDKLEKVAVKPTAVALLRYGTGEKVGAMSWENVEEDFGAPYYHVHRADLLGMLHGIAAPYMSVRMNAKVVSVDPETTQVKLENGDTVSADLIIGADGIKSVVREVVVESPSDNPTTSAPIHTGDSAYRSVIQTAAMLTDPELRGIVERREMSSWMGPGKHIIGYCIRGGTEYNLVLVHPDKTSKEGYTIEGSVDQMRKDYEDWEPRIQKILQLVEKTYLLPLMYREPLDTWVHPSGKVTLLGDACHATLPSAAQGSAMAIEDAAVLGSLLTHVTHHTQLHKLLRAYQTIRHGRTKETQCAAFANHHIFHLPDGPAQQARDDNLRASMMASEKNGSGAAKWNANSWADRKKLETQFNYDAEAEAERWLVENDF</sequence>
<keyword evidence="4" id="KW-0560">Oxidoreductase</keyword>
<dbReference type="Gene3D" id="3.50.50.60">
    <property type="entry name" value="FAD/NAD(P)-binding domain"/>
    <property type="match status" value="1"/>
</dbReference>
<accession>A0AAW0CM26</accession>
<dbReference type="InterPro" id="IPR036188">
    <property type="entry name" value="FAD/NAD-bd_sf"/>
</dbReference>
<dbReference type="AlphaFoldDB" id="A0AAW0CM26"/>
<feature type="transmembrane region" description="Helical" evidence="6">
    <location>
        <begin position="20"/>
        <end position="38"/>
    </location>
</feature>
<evidence type="ECO:0000256" key="2">
    <source>
        <dbReference type="ARBA" id="ARBA00022630"/>
    </source>
</evidence>
<dbReference type="PANTHER" id="PTHR13789:SF147">
    <property type="entry name" value="PUTATIVE (AFU_ORTHOLOGUE AFUA_2G01950)-RELATED"/>
    <property type="match status" value="1"/>
</dbReference>
<dbReference type="InterPro" id="IPR002938">
    <property type="entry name" value="FAD-bd"/>
</dbReference>
<dbReference type="SUPFAM" id="SSF54373">
    <property type="entry name" value="FAD-linked reductases, C-terminal domain"/>
    <property type="match status" value="1"/>
</dbReference>
<feature type="domain" description="FAD-binding" evidence="7">
    <location>
        <begin position="20"/>
        <end position="183"/>
    </location>
</feature>
<dbReference type="PRINTS" id="PR00420">
    <property type="entry name" value="RNGMNOXGNASE"/>
</dbReference>
<keyword evidence="6" id="KW-1133">Transmembrane helix</keyword>
<evidence type="ECO:0000256" key="5">
    <source>
        <dbReference type="ARBA" id="ARBA00023033"/>
    </source>
</evidence>
<reference evidence="8 9" key="1">
    <citation type="journal article" date="2024" name="J Genomics">
        <title>Draft genome sequencing and assembly of Favolaschia claudopus CIRM-BRFM 2984 isolated from oak limbs.</title>
        <authorList>
            <person name="Navarro D."/>
            <person name="Drula E."/>
            <person name="Chaduli D."/>
            <person name="Cazenave R."/>
            <person name="Ahrendt S."/>
            <person name="Wang J."/>
            <person name="Lipzen A."/>
            <person name="Daum C."/>
            <person name="Barry K."/>
            <person name="Grigoriev I.V."/>
            <person name="Favel A."/>
            <person name="Rosso M.N."/>
            <person name="Martin F."/>
        </authorList>
    </citation>
    <scope>NUCLEOTIDE SEQUENCE [LARGE SCALE GENOMIC DNA]</scope>
    <source>
        <strain evidence="8 9">CIRM-BRFM 2984</strain>
    </source>
</reference>
<dbReference type="FunFam" id="3.50.50.60:FF:000115">
    <property type="entry name" value="Salicylate hydroxylase, putative"/>
    <property type="match status" value="1"/>
</dbReference>
<gene>
    <name evidence="8" type="ORF">R3P38DRAFT_3350008</name>
</gene>
<comment type="similarity">
    <text evidence="1">Belongs to the paxM FAD-dependent monooxygenase family.</text>
</comment>
<dbReference type="Proteomes" id="UP001362999">
    <property type="component" value="Unassembled WGS sequence"/>
</dbReference>
<evidence type="ECO:0000256" key="1">
    <source>
        <dbReference type="ARBA" id="ARBA00007992"/>
    </source>
</evidence>
<keyword evidence="3" id="KW-0274">FAD</keyword>
<evidence type="ECO:0000256" key="3">
    <source>
        <dbReference type="ARBA" id="ARBA00022827"/>
    </source>
</evidence>
<keyword evidence="6" id="KW-0812">Transmembrane</keyword>
<feature type="domain" description="FAD-binding" evidence="7">
    <location>
        <begin position="311"/>
        <end position="373"/>
    </location>
</feature>
<comment type="caution">
    <text evidence="8">The sequence shown here is derived from an EMBL/GenBank/DDBJ whole genome shotgun (WGS) entry which is preliminary data.</text>
</comment>
<dbReference type="PANTHER" id="PTHR13789">
    <property type="entry name" value="MONOOXYGENASE"/>
    <property type="match status" value="1"/>
</dbReference>
<evidence type="ECO:0000256" key="4">
    <source>
        <dbReference type="ARBA" id="ARBA00023002"/>
    </source>
</evidence>
<evidence type="ECO:0000256" key="6">
    <source>
        <dbReference type="SAM" id="Phobius"/>
    </source>
</evidence>
<dbReference type="GO" id="GO:0071949">
    <property type="term" value="F:FAD binding"/>
    <property type="evidence" value="ECO:0007669"/>
    <property type="project" value="InterPro"/>
</dbReference>
<dbReference type="InterPro" id="IPR050493">
    <property type="entry name" value="FAD-dep_Monooxygenase_BioMet"/>
</dbReference>
<evidence type="ECO:0000313" key="9">
    <source>
        <dbReference type="Proteomes" id="UP001362999"/>
    </source>
</evidence>
<keyword evidence="5" id="KW-0503">Monooxygenase</keyword>
<dbReference type="SUPFAM" id="SSF51905">
    <property type="entry name" value="FAD/NAD(P)-binding domain"/>
    <property type="match status" value="1"/>
</dbReference>
<name>A0AAW0CM26_9AGAR</name>
<protein>
    <submittedName>
        <fullName evidence="8">FAD/NAD-binding domain-containing protein</fullName>
    </submittedName>
</protein>
<dbReference type="GO" id="GO:0004497">
    <property type="term" value="F:monooxygenase activity"/>
    <property type="evidence" value="ECO:0007669"/>
    <property type="project" value="UniProtKB-KW"/>
</dbReference>
<dbReference type="EMBL" id="JAWWNJ010000016">
    <property type="protein sequence ID" value="KAK7039955.1"/>
    <property type="molecule type" value="Genomic_DNA"/>
</dbReference>
<keyword evidence="9" id="KW-1185">Reference proteome</keyword>
<keyword evidence="2" id="KW-0285">Flavoprotein</keyword>
<keyword evidence="6" id="KW-0472">Membrane</keyword>